<feature type="compositionally biased region" description="Low complexity" evidence="6">
    <location>
        <begin position="246"/>
        <end position="270"/>
    </location>
</feature>
<dbReference type="OrthoDB" id="5778525at2759"/>
<dbReference type="GO" id="GO:0005634">
    <property type="term" value="C:nucleus"/>
    <property type="evidence" value="ECO:0007669"/>
    <property type="project" value="UniProtKB-SubCell"/>
</dbReference>
<dbReference type="Proteomes" id="UP000027222">
    <property type="component" value="Unassembled WGS sequence"/>
</dbReference>
<feature type="compositionally biased region" description="Basic and acidic residues" evidence="6">
    <location>
        <begin position="386"/>
        <end position="405"/>
    </location>
</feature>
<keyword evidence="5" id="KW-0539">Nucleus</keyword>
<dbReference type="HOGENOM" id="CLU_051713_0_0_1"/>
<feature type="compositionally biased region" description="Acidic residues" evidence="6">
    <location>
        <begin position="470"/>
        <end position="486"/>
    </location>
</feature>
<name>A0A067TAL3_GALM3</name>
<evidence type="ECO:0000313" key="9">
    <source>
        <dbReference type="Proteomes" id="UP000027222"/>
    </source>
</evidence>
<dbReference type="GO" id="GO:0000978">
    <property type="term" value="F:RNA polymerase II cis-regulatory region sequence-specific DNA binding"/>
    <property type="evidence" value="ECO:0007669"/>
    <property type="project" value="TreeGrafter"/>
</dbReference>
<dbReference type="SUPFAM" id="SSF47459">
    <property type="entry name" value="HLH, helix-loop-helix DNA-binding domain"/>
    <property type="match status" value="1"/>
</dbReference>
<dbReference type="InterPro" id="IPR011598">
    <property type="entry name" value="bHLH_dom"/>
</dbReference>
<dbReference type="InterPro" id="IPR036638">
    <property type="entry name" value="HLH_DNA-bd_sf"/>
</dbReference>
<keyword evidence="2" id="KW-0805">Transcription regulation</keyword>
<keyword evidence="4" id="KW-0804">Transcription</keyword>
<protein>
    <recommendedName>
        <fullName evidence="7">BHLH domain-containing protein</fullName>
    </recommendedName>
</protein>
<evidence type="ECO:0000313" key="8">
    <source>
        <dbReference type="EMBL" id="KDR76008.1"/>
    </source>
</evidence>
<dbReference type="PANTHER" id="PTHR15741:SF27">
    <property type="entry name" value="TRANSCRIPTION FACTOR AP-4"/>
    <property type="match status" value="1"/>
</dbReference>
<evidence type="ECO:0000256" key="6">
    <source>
        <dbReference type="SAM" id="MobiDB-lite"/>
    </source>
</evidence>
<proteinExistence type="predicted"/>
<accession>A0A067TAL3</accession>
<feature type="region of interest" description="Disordered" evidence="6">
    <location>
        <begin position="161"/>
        <end position="340"/>
    </location>
</feature>
<evidence type="ECO:0000259" key="7">
    <source>
        <dbReference type="PROSITE" id="PS50888"/>
    </source>
</evidence>
<dbReference type="InterPro" id="IPR052207">
    <property type="entry name" value="Max-like/E-box_TFs"/>
</dbReference>
<evidence type="ECO:0000256" key="1">
    <source>
        <dbReference type="ARBA" id="ARBA00004123"/>
    </source>
</evidence>
<feature type="compositionally biased region" description="Polar residues" evidence="6">
    <location>
        <begin position="322"/>
        <end position="333"/>
    </location>
</feature>
<feature type="domain" description="BHLH" evidence="7">
    <location>
        <begin position="326"/>
        <end position="422"/>
    </location>
</feature>
<feature type="compositionally biased region" description="Basic and acidic residues" evidence="6">
    <location>
        <begin position="455"/>
        <end position="469"/>
    </location>
</feature>
<dbReference type="PANTHER" id="PTHR15741">
    <property type="entry name" value="BASIC HELIX-LOOP-HELIX ZIP TRANSCRIPTION FACTOR"/>
    <property type="match status" value="1"/>
</dbReference>
<reference evidence="9" key="1">
    <citation type="journal article" date="2014" name="Proc. Natl. Acad. Sci. U.S.A.">
        <title>Extensive sampling of basidiomycete genomes demonstrates inadequacy of the white-rot/brown-rot paradigm for wood decay fungi.</title>
        <authorList>
            <person name="Riley R."/>
            <person name="Salamov A.A."/>
            <person name="Brown D.W."/>
            <person name="Nagy L.G."/>
            <person name="Floudas D."/>
            <person name="Held B.W."/>
            <person name="Levasseur A."/>
            <person name="Lombard V."/>
            <person name="Morin E."/>
            <person name="Otillar R."/>
            <person name="Lindquist E.A."/>
            <person name="Sun H."/>
            <person name="LaButti K.M."/>
            <person name="Schmutz J."/>
            <person name="Jabbour D."/>
            <person name="Luo H."/>
            <person name="Baker S.E."/>
            <person name="Pisabarro A.G."/>
            <person name="Walton J.D."/>
            <person name="Blanchette R.A."/>
            <person name="Henrissat B."/>
            <person name="Martin F."/>
            <person name="Cullen D."/>
            <person name="Hibbett D.S."/>
            <person name="Grigoriev I.V."/>
        </authorList>
    </citation>
    <scope>NUCLEOTIDE SEQUENCE [LARGE SCALE GENOMIC DNA]</scope>
    <source>
        <strain evidence="9">CBS 339.88</strain>
    </source>
</reference>
<dbReference type="Gene3D" id="4.10.280.10">
    <property type="entry name" value="Helix-loop-helix DNA-binding domain"/>
    <property type="match status" value="1"/>
</dbReference>
<dbReference type="STRING" id="685588.A0A067TAL3"/>
<dbReference type="AlphaFoldDB" id="A0A067TAL3"/>
<dbReference type="PROSITE" id="PS50888">
    <property type="entry name" value="BHLH"/>
    <property type="match status" value="1"/>
</dbReference>
<feature type="region of interest" description="Disordered" evidence="6">
    <location>
        <begin position="367"/>
        <end position="407"/>
    </location>
</feature>
<evidence type="ECO:0000256" key="4">
    <source>
        <dbReference type="ARBA" id="ARBA00023163"/>
    </source>
</evidence>
<evidence type="ECO:0000256" key="3">
    <source>
        <dbReference type="ARBA" id="ARBA00023125"/>
    </source>
</evidence>
<feature type="compositionally biased region" description="Low complexity" evidence="6">
    <location>
        <begin position="210"/>
        <end position="234"/>
    </location>
</feature>
<dbReference type="GO" id="GO:0046983">
    <property type="term" value="F:protein dimerization activity"/>
    <property type="evidence" value="ECO:0007669"/>
    <property type="project" value="InterPro"/>
</dbReference>
<dbReference type="EMBL" id="KL142379">
    <property type="protein sequence ID" value="KDR76008.1"/>
    <property type="molecule type" value="Genomic_DNA"/>
</dbReference>
<comment type="subcellular location">
    <subcellularLocation>
        <location evidence="1">Nucleus</location>
    </subcellularLocation>
</comment>
<feature type="compositionally biased region" description="Low complexity" evidence="6">
    <location>
        <begin position="161"/>
        <end position="200"/>
    </location>
</feature>
<keyword evidence="9" id="KW-1185">Reference proteome</keyword>
<feature type="region of interest" description="Disordered" evidence="6">
    <location>
        <begin position="438"/>
        <end position="486"/>
    </location>
</feature>
<evidence type="ECO:0000256" key="5">
    <source>
        <dbReference type="ARBA" id="ARBA00023242"/>
    </source>
</evidence>
<feature type="compositionally biased region" description="Polar residues" evidence="6">
    <location>
        <begin position="271"/>
        <end position="285"/>
    </location>
</feature>
<organism evidence="8 9">
    <name type="scientific">Galerina marginata (strain CBS 339.88)</name>
    <dbReference type="NCBI Taxonomy" id="685588"/>
    <lineage>
        <taxon>Eukaryota</taxon>
        <taxon>Fungi</taxon>
        <taxon>Dikarya</taxon>
        <taxon>Basidiomycota</taxon>
        <taxon>Agaricomycotina</taxon>
        <taxon>Agaricomycetes</taxon>
        <taxon>Agaricomycetidae</taxon>
        <taxon>Agaricales</taxon>
        <taxon>Agaricineae</taxon>
        <taxon>Strophariaceae</taxon>
        <taxon>Galerina</taxon>
    </lineage>
</organism>
<sequence>MQSTLLSPSESHAFQSFLSSIDYPDADSVTISPAEWALYNNNATMYSAQDNHLLDSEPNPHHREALTKATKDLMSLDSDSWGAGASMMDHHQGVHQQHQAFSANGHIHSQYDPHQEQRMLIHQQQVMQHQEQHRQQLQQQQRHNSYSTTHEIFPFLHNKVHQPQPHPLQLQYPPQSMQQQHLAVSPMSSDHSSPISPHSPYNFQHQHNSIPMPMHHPPQQQQVQIPPQQTPAPASRAKRMPSAVATSSRSTLQASTSSPNPNATASSSSSHPTLNGTRQSTNGVNGASKRLRSSASPTTNSQSQSQSQQEGQPTAPPKQALLSPSQKKANHIQSEQKRRANIRRGYEALCETVPALREAIREEDEAERNAGLMNGGNRKKSRGKKNGKEGGDEREKDRLDGRAGPRSENVVLSKTIDHIQALLADRESLAARLYRARSSLPPGHPALTPLMPDPPWEREWKGGEGKLGDEDLDGEGVSDGEDGEDE</sequence>
<evidence type="ECO:0000256" key="2">
    <source>
        <dbReference type="ARBA" id="ARBA00023015"/>
    </source>
</evidence>
<gene>
    <name evidence="8" type="ORF">GALMADRAFT_139765</name>
</gene>
<dbReference type="GO" id="GO:0000981">
    <property type="term" value="F:DNA-binding transcription factor activity, RNA polymerase II-specific"/>
    <property type="evidence" value="ECO:0007669"/>
    <property type="project" value="TreeGrafter"/>
</dbReference>
<keyword evidence="3" id="KW-0238">DNA-binding</keyword>